<organism evidence="1 2">
    <name type="scientific">Ascaris lumbricoides</name>
    <name type="common">Giant roundworm</name>
    <dbReference type="NCBI Taxonomy" id="6252"/>
    <lineage>
        <taxon>Eukaryota</taxon>
        <taxon>Metazoa</taxon>
        <taxon>Ecdysozoa</taxon>
        <taxon>Nematoda</taxon>
        <taxon>Chromadorea</taxon>
        <taxon>Rhabditida</taxon>
        <taxon>Spirurina</taxon>
        <taxon>Ascaridomorpha</taxon>
        <taxon>Ascaridoidea</taxon>
        <taxon>Ascarididae</taxon>
        <taxon>Ascaris</taxon>
    </lineage>
</organism>
<evidence type="ECO:0000313" key="1">
    <source>
        <dbReference type="Proteomes" id="UP000036681"/>
    </source>
</evidence>
<reference evidence="2" key="1">
    <citation type="submission" date="2017-02" db="UniProtKB">
        <authorList>
            <consortium name="WormBaseParasite"/>
        </authorList>
    </citation>
    <scope>IDENTIFICATION</scope>
</reference>
<protein>
    <submittedName>
        <fullName evidence="2">Bestrophin homolog</fullName>
    </submittedName>
</protein>
<accession>A0A0M3HIY2</accession>
<evidence type="ECO:0000313" key="2">
    <source>
        <dbReference type="WBParaSite" id="ALUE_0000147701-mRNA-1"/>
    </source>
</evidence>
<name>A0A0M3HIY2_ASCLU</name>
<dbReference type="Proteomes" id="UP000036681">
    <property type="component" value="Unplaced"/>
</dbReference>
<proteinExistence type="predicted"/>
<keyword evidence="1" id="KW-1185">Reference proteome</keyword>
<dbReference type="WBParaSite" id="ALUE_0000147701-mRNA-1">
    <property type="protein sequence ID" value="ALUE_0000147701-mRNA-1"/>
    <property type="gene ID" value="ALUE_0000147701"/>
</dbReference>
<sequence length="128" mass="14531">MSGCAHPFEDYFIPHWMNFSYYQMSRRSAISIKFKPRINLPDELLKGTKMGLVMETDDSPIEDMDLYDERAFASLLDGSGTSLSTSALACELNNEISPIKNRPSIDVPMVSRFPFLEGRWGCREDPGE</sequence>
<dbReference type="AlphaFoldDB" id="A0A0M3HIY2"/>